<protein>
    <submittedName>
        <fullName evidence="4">Arsenate reductase</fullName>
    </submittedName>
</protein>
<keyword evidence="5" id="KW-1185">Reference proteome</keyword>
<dbReference type="SUPFAM" id="SSF52833">
    <property type="entry name" value="Thioredoxin-like"/>
    <property type="match status" value="1"/>
</dbReference>
<name>A0A917JJY6_9ENTE</name>
<dbReference type="Proteomes" id="UP000622610">
    <property type="component" value="Unassembled WGS sequence"/>
</dbReference>
<evidence type="ECO:0000313" key="4">
    <source>
        <dbReference type="EMBL" id="GGI66674.1"/>
    </source>
</evidence>
<dbReference type="InterPro" id="IPR036249">
    <property type="entry name" value="Thioredoxin-like_sf"/>
</dbReference>
<organism evidence="4 5">
    <name type="scientific">Enterococcus alcedinis</name>
    <dbReference type="NCBI Taxonomy" id="1274384"/>
    <lineage>
        <taxon>Bacteria</taxon>
        <taxon>Bacillati</taxon>
        <taxon>Bacillota</taxon>
        <taxon>Bacilli</taxon>
        <taxon>Lactobacillales</taxon>
        <taxon>Enterococcaceae</taxon>
        <taxon>Enterococcus</taxon>
    </lineage>
</organism>
<comment type="caution">
    <text evidence="4">The sequence shown here is derived from an EMBL/GenBank/DDBJ whole genome shotgun (WGS) entry which is preliminary data.</text>
</comment>
<evidence type="ECO:0000256" key="2">
    <source>
        <dbReference type="ARBA" id="ARBA00023284"/>
    </source>
</evidence>
<dbReference type="InterPro" id="IPR006504">
    <property type="entry name" value="Tscrpt_reg_Spx/MgsR"/>
</dbReference>
<dbReference type="PANTHER" id="PTHR30041:SF8">
    <property type="entry name" value="PROTEIN YFFB"/>
    <property type="match status" value="1"/>
</dbReference>
<keyword evidence="1" id="KW-1015">Disulfide bond</keyword>
<keyword evidence="2" id="KW-0676">Redox-active center</keyword>
<dbReference type="NCBIfam" id="TIGR01617">
    <property type="entry name" value="arsC_related"/>
    <property type="match status" value="1"/>
</dbReference>
<evidence type="ECO:0000256" key="1">
    <source>
        <dbReference type="ARBA" id="ARBA00023157"/>
    </source>
</evidence>
<accession>A0A917JJY6</accession>
<dbReference type="Gene3D" id="3.40.30.10">
    <property type="entry name" value="Glutaredoxin"/>
    <property type="match status" value="1"/>
</dbReference>
<gene>
    <name evidence="4" type="ORF">GCM10011482_23280</name>
</gene>
<dbReference type="EMBL" id="BMDT01000014">
    <property type="protein sequence ID" value="GGI66674.1"/>
    <property type="molecule type" value="Genomic_DNA"/>
</dbReference>
<dbReference type="Pfam" id="PF03960">
    <property type="entry name" value="ArsC"/>
    <property type="match status" value="1"/>
</dbReference>
<dbReference type="InterPro" id="IPR006660">
    <property type="entry name" value="Arsenate_reductase-like"/>
</dbReference>
<dbReference type="PANTHER" id="PTHR30041">
    <property type="entry name" value="ARSENATE REDUCTASE"/>
    <property type="match status" value="1"/>
</dbReference>
<reference evidence="4" key="1">
    <citation type="journal article" date="2014" name="Int. J. Syst. Evol. Microbiol.">
        <title>Complete genome sequence of Corynebacterium casei LMG S-19264T (=DSM 44701T), isolated from a smear-ripened cheese.</title>
        <authorList>
            <consortium name="US DOE Joint Genome Institute (JGI-PGF)"/>
            <person name="Walter F."/>
            <person name="Albersmeier A."/>
            <person name="Kalinowski J."/>
            <person name="Ruckert C."/>
        </authorList>
    </citation>
    <scope>NUCLEOTIDE SEQUENCE</scope>
    <source>
        <strain evidence="4">CCM 8433</strain>
    </source>
</reference>
<proteinExistence type="inferred from homology"/>
<dbReference type="PROSITE" id="PS51353">
    <property type="entry name" value="ARSC"/>
    <property type="match status" value="1"/>
</dbReference>
<evidence type="ECO:0000313" key="5">
    <source>
        <dbReference type="Proteomes" id="UP000622610"/>
    </source>
</evidence>
<sequence length="119" mass="13824">MITLYGYTKCSTCRDAKKWLESKGFEVEFIDLVQEPPQVELIQQWLKNSDLPIRRFFNTSGQLYRAEGLKDLIADYTIEEASQKLNSNGMLIKRPILVKDNQFLANGFKEEVYEGILLK</sequence>
<comment type="similarity">
    <text evidence="3">Belongs to the ArsC family.</text>
</comment>
<dbReference type="RefSeq" id="WP_188368496.1">
    <property type="nucleotide sequence ID" value="NZ_BMDT01000014.1"/>
</dbReference>
<evidence type="ECO:0000256" key="3">
    <source>
        <dbReference type="PROSITE-ProRule" id="PRU01282"/>
    </source>
</evidence>
<dbReference type="AlphaFoldDB" id="A0A917JJY6"/>
<dbReference type="CDD" id="cd03036">
    <property type="entry name" value="ArsC_like"/>
    <property type="match status" value="1"/>
</dbReference>
<reference evidence="4" key="2">
    <citation type="submission" date="2020-09" db="EMBL/GenBank/DDBJ databases">
        <authorList>
            <person name="Sun Q."/>
            <person name="Sedlacek I."/>
        </authorList>
    </citation>
    <scope>NUCLEOTIDE SEQUENCE</scope>
    <source>
        <strain evidence="4">CCM 8433</strain>
    </source>
</reference>